<dbReference type="Gene3D" id="3.30.1360.180">
    <property type="match status" value="1"/>
</dbReference>
<dbReference type="InterPro" id="IPR002591">
    <property type="entry name" value="Phosphodiest/P_Trfase"/>
</dbReference>
<dbReference type="OrthoDB" id="9771966at2"/>
<dbReference type="EMBL" id="QUZK01000029">
    <property type="protein sequence ID" value="RFF30863.1"/>
    <property type="molecule type" value="Genomic_DNA"/>
</dbReference>
<keyword evidence="1" id="KW-0732">Signal</keyword>
<keyword evidence="3" id="KW-1185">Reference proteome</keyword>
<dbReference type="RefSeq" id="WP_116650296.1">
    <property type="nucleotide sequence ID" value="NZ_QUZK01000029.1"/>
</dbReference>
<evidence type="ECO:0000313" key="3">
    <source>
        <dbReference type="Proteomes" id="UP000260351"/>
    </source>
</evidence>
<name>A0A3E1K9P5_9GAMM</name>
<proteinExistence type="predicted"/>
<dbReference type="Gene3D" id="3.40.720.10">
    <property type="entry name" value="Alkaline Phosphatase, subunit A"/>
    <property type="match status" value="1"/>
</dbReference>
<sequence>MTDFLNRLRPLALLLPALFLAGCQAGPSDRDGEKPTPLLLISIDGFRHDYIERFDSPAIDRMIREGLYADSLHHAFPTKTFATHYTLVTGRHPGTHGVVANNMWDPRREASFSLGDREAVNDGFWYQGGEPIWVTAEQQGLIAATYFWPGSEAMIQRTRPTHYRAYDGRVPHEERIDQVLEWLAMPESERPDFLTLYFSRVDSRGHGDGPASRAALSAAAEIDGQLGRLFSELESTGRLDEINIILVSDHGMSAVSPDRVVALDEYIDLSKVHVSDWGPAAQIWAREMSADEIVAALEGVAHLRAWKREDIPDRYRFGSHYRVPDVLVEADPGWLISSKPYMANPNPPKGMHGWDPALAEMHGIFVARGPDFTPGARSPAVRSVGLYPLMAHLLDLEPAEHEGRLATFLPYLDGSGRHDYRIERFDCEAGPVEARIGARHMALHHGRRVHVLDRVGEGDFREVDLSFTIDGDRAEGSLDGRSLGECRLIQ</sequence>
<organism evidence="2 3">
    <name type="scientific">Wenzhouxiangella sediminis</name>
    <dbReference type="NCBI Taxonomy" id="1792836"/>
    <lineage>
        <taxon>Bacteria</taxon>
        <taxon>Pseudomonadati</taxon>
        <taxon>Pseudomonadota</taxon>
        <taxon>Gammaproteobacteria</taxon>
        <taxon>Chromatiales</taxon>
        <taxon>Wenzhouxiangellaceae</taxon>
        <taxon>Wenzhouxiangella</taxon>
    </lineage>
</organism>
<accession>A0A3E1K9P5</accession>
<evidence type="ECO:0000256" key="1">
    <source>
        <dbReference type="SAM" id="SignalP"/>
    </source>
</evidence>
<evidence type="ECO:0000313" key="2">
    <source>
        <dbReference type="EMBL" id="RFF30863.1"/>
    </source>
</evidence>
<dbReference type="PROSITE" id="PS51257">
    <property type="entry name" value="PROKAR_LIPOPROTEIN"/>
    <property type="match status" value="1"/>
</dbReference>
<dbReference type="Pfam" id="PF01663">
    <property type="entry name" value="Phosphodiest"/>
    <property type="match status" value="1"/>
</dbReference>
<feature type="chain" id="PRO_5017750673" evidence="1">
    <location>
        <begin position="26"/>
        <end position="490"/>
    </location>
</feature>
<comment type="caution">
    <text evidence="2">The sequence shown here is derived from an EMBL/GenBank/DDBJ whole genome shotgun (WGS) entry which is preliminary data.</text>
</comment>
<feature type="signal peptide" evidence="1">
    <location>
        <begin position="1"/>
        <end position="25"/>
    </location>
</feature>
<dbReference type="PANTHER" id="PTHR10151">
    <property type="entry name" value="ECTONUCLEOTIDE PYROPHOSPHATASE/PHOSPHODIESTERASE"/>
    <property type="match status" value="1"/>
</dbReference>
<reference evidence="2 3" key="1">
    <citation type="submission" date="2018-08" db="EMBL/GenBank/DDBJ databases">
        <title>Wenzhouxiangella salilacus sp. nov., a novel bacterium isolated from a saline lake in Xinjiang Province, China.</title>
        <authorList>
            <person name="Han S."/>
        </authorList>
    </citation>
    <scope>NUCLEOTIDE SEQUENCE [LARGE SCALE GENOMIC DNA]</scope>
    <source>
        <strain evidence="2 3">XDB06</strain>
    </source>
</reference>
<dbReference type="SUPFAM" id="SSF53649">
    <property type="entry name" value="Alkaline phosphatase-like"/>
    <property type="match status" value="1"/>
</dbReference>
<dbReference type="InterPro" id="IPR017850">
    <property type="entry name" value="Alkaline_phosphatase_core_sf"/>
</dbReference>
<dbReference type="AlphaFoldDB" id="A0A3E1K9P5"/>
<protein>
    <submittedName>
        <fullName evidence="2">Alkaline phosphatase family protein</fullName>
    </submittedName>
</protein>
<dbReference type="CDD" id="cd16018">
    <property type="entry name" value="Enpp"/>
    <property type="match status" value="1"/>
</dbReference>
<dbReference type="PANTHER" id="PTHR10151:SF114">
    <property type="entry name" value="ECTONUCLEOTIDE PYROPHOSPHATASE_PHOSPHODIESTERASE C27A7.3"/>
    <property type="match status" value="1"/>
</dbReference>
<dbReference type="Proteomes" id="UP000260351">
    <property type="component" value="Unassembled WGS sequence"/>
</dbReference>
<gene>
    <name evidence="2" type="ORF">DZC52_06365</name>
</gene>